<accession>A0A494Y4L1</accession>
<keyword evidence="1" id="KW-0812">Transmembrane</keyword>
<dbReference type="Proteomes" id="UP000270342">
    <property type="component" value="Unassembled WGS sequence"/>
</dbReference>
<feature type="transmembrane region" description="Helical" evidence="1">
    <location>
        <begin position="200"/>
        <end position="217"/>
    </location>
</feature>
<dbReference type="OrthoDB" id="8365316at2"/>
<gene>
    <name evidence="2" type="ORF">D7S86_06875</name>
</gene>
<evidence type="ECO:0000256" key="1">
    <source>
        <dbReference type="SAM" id="Phobius"/>
    </source>
</evidence>
<dbReference type="RefSeq" id="WP_121084850.1">
    <property type="nucleotide sequence ID" value="NZ_RBZU01000002.1"/>
</dbReference>
<comment type="caution">
    <text evidence="2">The sequence shown here is derived from an EMBL/GenBank/DDBJ whole genome shotgun (WGS) entry which is preliminary data.</text>
</comment>
<dbReference type="EMBL" id="RBZU01000002">
    <property type="protein sequence ID" value="RKP57659.1"/>
    <property type="molecule type" value="Genomic_DNA"/>
</dbReference>
<name>A0A494Y4L1_9BURK</name>
<proteinExistence type="predicted"/>
<feature type="transmembrane region" description="Helical" evidence="1">
    <location>
        <begin position="158"/>
        <end position="180"/>
    </location>
</feature>
<keyword evidence="1" id="KW-1133">Transmembrane helix</keyword>
<reference evidence="2 3" key="1">
    <citation type="submission" date="2018-10" db="EMBL/GenBank/DDBJ databases">
        <title>Robbsia sp. DHC34, isolated from soil.</title>
        <authorList>
            <person name="Gao Z.-H."/>
            <person name="Qiu L.-H."/>
        </authorList>
    </citation>
    <scope>NUCLEOTIDE SEQUENCE [LARGE SCALE GENOMIC DNA]</scope>
    <source>
        <strain evidence="2 3">DHC34</strain>
    </source>
</reference>
<keyword evidence="3" id="KW-1185">Reference proteome</keyword>
<evidence type="ECO:0000313" key="2">
    <source>
        <dbReference type="EMBL" id="RKP57659.1"/>
    </source>
</evidence>
<protein>
    <submittedName>
        <fullName evidence="2">Uncharacterized protein</fullName>
    </submittedName>
</protein>
<dbReference type="AlphaFoldDB" id="A0A494Y4L1"/>
<sequence>MDALLNLPQYIAAIGALGTSAFGLVDASKLIRGGPSNFGFGFIAGLVGRLFQASDSQGFKRSDLLETLRSNWINGVSLDDQISKAKALIKLMLDNDTVTALAGATGCNANQLKSVMDAMAQAQSLQGADMDTWGRFDLALTALLDEAYQRADQKYRNYAKGLACVVATGLALGGAWILHAGATEAKTMDASFWKLNDPDLWTGLITGLLATPLAPVAKDLSSALTAAMQVMQFKAR</sequence>
<evidence type="ECO:0000313" key="3">
    <source>
        <dbReference type="Proteomes" id="UP000270342"/>
    </source>
</evidence>
<keyword evidence="1" id="KW-0472">Membrane</keyword>
<organism evidence="2 3">
    <name type="scientific">Pararobbsia silviterrae</name>
    <dbReference type="NCBI Taxonomy" id="1792498"/>
    <lineage>
        <taxon>Bacteria</taxon>
        <taxon>Pseudomonadati</taxon>
        <taxon>Pseudomonadota</taxon>
        <taxon>Betaproteobacteria</taxon>
        <taxon>Burkholderiales</taxon>
        <taxon>Burkholderiaceae</taxon>
        <taxon>Pararobbsia</taxon>
    </lineage>
</organism>